<feature type="region of interest" description="Disordered" evidence="1">
    <location>
        <begin position="59"/>
        <end position="78"/>
    </location>
</feature>
<gene>
    <name evidence="2" type="primary">Necator_chrI.g2737</name>
    <name evidence="2" type="ORF">RB195_006609</name>
</gene>
<proteinExistence type="predicted"/>
<protein>
    <submittedName>
        <fullName evidence="2">Uncharacterized protein</fullName>
    </submittedName>
</protein>
<evidence type="ECO:0000256" key="1">
    <source>
        <dbReference type="SAM" id="MobiDB-lite"/>
    </source>
</evidence>
<keyword evidence="3" id="KW-1185">Reference proteome</keyword>
<sequence length="102" mass="11218">MNGQNSLGDWCGCAKKTHRADTDVLGERCQLAVSFFREYFQAAKHAQTTSCTDLFDRWERPGRAQPKGKTTNLPPEGGRRFAAGLASKLQRILLDSGTTSGQ</sequence>
<evidence type="ECO:0000313" key="2">
    <source>
        <dbReference type="EMBL" id="KAK6729666.1"/>
    </source>
</evidence>
<evidence type="ECO:0000313" key="3">
    <source>
        <dbReference type="Proteomes" id="UP001303046"/>
    </source>
</evidence>
<accession>A0ABR1BTF2</accession>
<reference evidence="2 3" key="1">
    <citation type="submission" date="2023-08" db="EMBL/GenBank/DDBJ databases">
        <title>A Necator americanus chromosomal reference genome.</title>
        <authorList>
            <person name="Ilik V."/>
            <person name="Petrzelkova K.J."/>
            <person name="Pardy F."/>
            <person name="Fuh T."/>
            <person name="Niatou-Singa F.S."/>
            <person name="Gouil Q."/>
            <person name="Baker L."/>
            <person name="Ritchie M.E."/>
            <person name="Jex A.R."/>
            <person name="Gazzola D."/>
            <person name="Li H."/>
            <person name="Toshio Fujiwara R."/>
            <person name="Zhan B."/>
            <person name="Aroian R.V."/>
            <person name="Pafco B."/>
            <person name="Schwarz E.M."/>
        </authorList>
    </citation>
    <scope>NUCLEOTIDE SEQUENCE [LARGE SCALE GENOMIC DNA]</scope>
    <source>
        <strain evidence="2 3">Aroian</strain>
        <tissue evidence="2">Whole animal</tissue>
    </source>
</reference>
<comment type="caution">
    <text evidence="2">The sequence shown here is derived from an EMBL/GenBank/DDBJ whole genome shotgun (WGS) entry which is preliminary data.</text>
</comment>
<dbReference type="EMBL" id="JAVFWL010000001">
    <property type="protein sequence ID" value="KAK6729666.1"/>
    <property type="molecule type" value="Genomic_DNA"/>
</dbReference>
<dbReference type="Proteomes" id="UP001303046">
    <property type="component" value="Unassembled WGS sequence"/>
</dbReference>
<organism evidence="2 3">
    <name type="scientific">Necator americanus</name>
    <name type="common">Human hookworm</name>
    <dbReference type="NCBI Taxonomy" id="51031"/>
    <lineage>
        <taxon>Eukaryota</taxon>
        <taxon>Metazoa</taxon>
        <taxon>Ecdysozoa</taxon>
        <taxon>Nematoda</taxon>
        <taxon>Chromadorea</taxon>
        <taxon>Rhabditida</taxon>
        <taxon>Rhabditina</taxon>
        <taxon>Rhabditomorpha</taxon>
        <taxon>Strongyloidea</taxon>
        <taxon>Ancylostomatidae</taxon>
        <taxon>Bunostominae</taxon>
        <taxon>Necator</taxon>
    </lineage>
</organism>
<name>A0ABR1BTF2_NECAM</name>